<dbReference type="RefSeq" id="WP_209985880.1">
    <property type="nucleotide sequence ID" value="NZ_JAGINO010000017.1"/>
</dbReference>
<evidence type="ECO:0000313" key="2">
    <source>
        <dbReference type="Proteomes" id="UP001244552"/>
    </source>
</evidence>
<comment type="caution">
    <text evidence="1">The sequence shown here is derived from an EMBL/GenBank/DDBJ whole genome shotgun (WGS) entry which is preliminary data.</text>
</comment>
<name>A0ABU0MPH7_9PROT</name>
<evidence type="ECO:0000313" key="1">
    <source>
        <dbReference type="EMBL" id="MDQ0535372.1"/>
    </source>
</evidence>
<sequence>MAARSITEFTPASDRAERIVRQIGEQAEAAHSEFGSDLAGYALVAWDMRGGARTVIDCREGAVALALVPAFAHDALNRHVTVAFQQSAVSEGLDDA</sequence>
<organism evidence="1 2">
    <name type="scientific">Azospirillum picis</name>
    <dbReference type="NCBI Taxonomy" id="488438"/>
    <lineage>
        <taxon>Bacteria</taxon>
        <taxon>Pseudomonadati</taxon>
        <taxon>Pseudomonadota</taxon>
        <taxon>Alphaproteobacteria</taxon>
        <taxon>Rhodospirillales</taxon>
        <taxon>Azospirillaceae</taxon>
        <taxon>Azospirillum</taxon>
    </lineage>
</organism>
<protein>
    <recommendedName>
        <fullName evidence="3">Polyhydroxyalkanoic acid system protein</fullName>
    </recommendedName>
</protein>
<keyword evidence="2" id="KW-1185">Reference proteome</keyword>
<evidence type="ECO:0008006" key="3">
    <source>
        <dbReference type="Google" id="ProtNLM"/>
    </source>
</evidence>
<dbReference type="EMBL" id="JAUSVU010000017">
    <property type="protein sequence ID" value="MDQ0535372.1"/>
    <property type="molecule type" value="Genomic_DNA"/>
</dbReference>
<dbReference type="Proteomes" id="UP001244552">
    <property type="component" value="Unassembled WGS sequence"/>
</dbReference>
<reference evidence="1 2" key="1">
    <citation type="submission" date="2023-07" db="EMBL/GenBank/DDBJ databases">
        <title>Genomic Encyclopedia of Type Strains, Phase IV (KMG-IV): sequencing the most valuable type-strain genomes for metagenomic binning, comparative biology and taxonomic classification.</title>
        <authorList>
            <person name="Goeker M."/>
        </authorList>
    </citation>
    <scope>NUCLEOTIDE SEQUENCE [LARGE SCALE GENOMIC DNA]</scope>
    <source>
        <strain evidence="1 2">DSM 19922</strain>
    </source>
</reference>
<accession>A0ABU0MPH7</accession>
<gene>
    <name evidence="1" type="ORF">QO018_004250</name>
</gene>
<proteinExistence type="predicted"/>